<reference evidence="1 2" key="1">
    <citation type="journal article" date="2012" name="Eukaryot. Cell">
        <title>Draft genome sequence of Wickerhamomyces ciferrii NRRL Y-1031 F-60-10.</title>
        <authorList>
            <person name="Schneider J."/>
            <person name="Andrea H."/>
            <person name="Blom J."/>
            <person name="Jaenicke S."/>
            <person name="Ruckert C."/>
            <person name="Schorsch C."/>
            <person name="Szczepanowski R."/>
            <person name="Farwick M."/>
            <person name="Goesmann A."/>
            <person name="Puhler A."/>
            <person name="Schaffer S."/>
            <person name="Tauch A."/>
            <person name="Kohler T."/>
            <person name="Brinkrolf K."/>
        </authorList>
    </citation>
    <scope>NUCLEOTIDE SEQUENCE [LARGE SCALE GENOMIC DNA]</scope>
    <source>
        <strain evidence="2">ATCC 14091 / BCRC 22168 / CBS 111 / JCM 3599 / NBRC 0793 / NRRL Y-1031 F-60-10</strain>
    </source>
</reference>
<accession>K0KGM5</accession>
<dbReference type="EMBL" id="CAIF01000120">
    <property type="protein sequence ID" value="CCH44300.1"/>
    <property type="molecule type" value="Genomic_DNA"/>
</dbReference>
<dbReference type="HOGENOM" id="CLU_634924_0_0_1"/>
<dbReference type="AlphaFoldDB" id="K0KGM5"/>
<evidence type="ECO:0000313" key="1">
    <source>
        <dbReference type="EMBL" id="CCH44300.1"/>
    </source>
</evidence>
<gene>
    <name evidence="1" type="ORF">BN7_3862</name>
</gene>
<keyword evidence="2" id="KW-1185">Reference proteome</keyword>
<proteinExistence type="predicted"/>
<name>K0KGM5_WICCF</name>
<protein>
    <submittedName>
        <fullName evidence="1">Uncharacterized protein</fullName>
    </submittedName>
</protein>
<sequence length="420" mass="48765">MVGAQQFPGILDLPDSLIRDIIYYAEIPFHVLKKLALEDSRCLDLVRASSLIITNDFSLPHETMLSVDGFGPLGLDIYGLDVRQSSFSRSSFIYLILSHECDFDKLNNVLKAFEGTFQFKVLWFVELYKKKFFYNGGVNYYKYTEWLTGEISTKIYYDPTKLPISCNILVFNNMKSMIGESIKRITYTPDDIESITIYHTDKSNQLTVSNLKLKNLKQISIFCPSNMNLDTFHKLYDCYISPNQIIVPIVETNRVTFNNCSLPQLETLKTGRITKIEAIIDCSFPKLEHLMMNNNFMFLIRNSNFQNLKCLSIRKVFKISDEKYDYENSNLSILDELLADCEEENSALEKGEVKIDLEKYCESYCKRYNIDMDKIELIPFMLLENVNFKSLKHLKVPHENYLMTAAFDDSTLNKLCVEIE</sequence>
<dbReference type="Proteomes" id="UP000009328">
    <property type="component" value="Unassembled WGS sequence"/>
</dbReference>
<evidence type="ECO:0000313" key="2">
    <source>
        <dbReference type="Proteomes" id="UP000009328"/>
    </source>
</evidence>
<dbReference type="InParanoid" id="K0KGM5"/>
<comment type="caution">
    <text evidence="1">The sequence shown here is derived from an EMBL/GenBank/DDBJ whole genome shotgun (WGS) entry which is preliminary data.</text>
</comment>
<organism evidence="1 2">
    <name type="scientific">Wickerhamomyces ciferrii (strain ATCC 14091 / BCRC 22168 / CBS 111 / JCM 3599 / NBRC 0793 / NRRL Y-1031 F-60-10)</name>
    <name type="common">Yeast</name>
    <name type="synonym">Pichia ciferrii</name>
    <dbReference type="NCBI Taxonomy" id="1206466"/>
    <lineage>
        <taxon>Eukaryota</taxon>
        <taxon>Fungi</taxon>
        <taxon>Dikarya</taxon>
        <taxon>Ascomycota</taxon>
        <taxon>Saccharomycotina</taxon>
        <taxon>Saccharomycetes</taxon>
        <taxon>Phaffomycetales</taxon>
        <taxon>Wickerhamomycetaceae</taxon>
        <taxon>Wickerhamomyces</taxon>
    </lineage>
</organism>